<feature type="region of interest" description="Disordered" evidence="1">
    <location>
        <begin position="99"/>
        <end position="133"/>
    </location>
</feature>
<dbReference type="AlphaFoldDB" id="A0AAV1W7W2"/>
<comment type="caution">
    <text evidence="2">The sequence shown here is derived from an EMBL/GenBank/DDBJ whole genome shotgun (WGS) entry which is preliminary data.</text>
</comment>
<accession>A0AAV1W7W2</accession>
<evidence type="ECO:0000313" key="2">
    <source>
        <dbReference type="EMBL" id="CAL0305221.1"/>
    </source>
</evidence>
<sequence length="207" mass="23495">MFGRRVGLQKLTLETFSGVPPALHQPTCQHGKQTAIRLPDLPQAKRQPNTEYGPDRPPDTEKAAPDNTLGQLGTTSPLKEHWRRLWLTYTMVTTRNRALSTSQIDPAPSTLPPPRQPSHQASRSHHTALDPPPANQHLLQMLEHQEQLIQQQANMIEELRQPKANTVSHPERHTKESSLFLNLYPTLDPKLTRPKYQSSQPLNLNFN</sequence>
<organism evidence="2 3">
    <name type="scientific">Lupinus luteus</name>
    <name type="common">European yellow lupine</name>
    <dbReference type="NCBI Taxonomy" id="3873"/>
    <lineage>
        <taxon>Eukaryota</taxon>
        <taxon>Viridiplantae</taxon>
        <taxon>Streptophyta</taxon>
        <taxon>Embryophyta</taxon>
        <taxon>Tracheophyta</taxon>
        <taxon>Spermatophyta</taxon>
        <taxon>Magnoliopsida</taxon>
        <taxon>eudicotyledons</taxon>
        <taxon>Gunneridae</taxon>
        <taxon>Pentapetalae</taxon>
        <taxon>rosids</taxon>
        <taxon>fabids</taxon>
        <taxon>Fabales</taxon>
        <taxon>Fabaceae</taxon>
        <taxon>Papilionoideae</taxon>
        <taxon>50 kb inversion clade</taxon>
        <taxon>genistoids sensu lato</taxon>
        <taxon>core genistoids</taxon>
        <taxon>Genisteae</taxon>
        <taxon>Lupinus</taxon>
    </lineage>
</organism>
<proteinExistence type="predicted"/>
<name>A0AAV1W7W2_LUPLU</name>
<evidence type="ECO:0000313" key="3">
    <source>
        <dbReference type="Proteomes" id="UP001497480"/>
    </source>
</evidence>
<protein>
    <submittedName>
        <fullName evidence="2">Uncharacterized protein</fullName>
    </submittedName>
</protein>
<feature type="region of interest" description="Disordered" evidence="1">
    <location>
        <begin position="18"/>
        <end position="76"/>
    </location>
</feature>
<reference evidence="2 3" key="1">
    <citation type="submission" date="2024-03" db="EMBL/GenBank/DDBJ databases">
        <authorList>
            <person name="Martinez-Hernandez J."/>
        </authorList>
    </citation>
    <scope>NUCLEOTIDE SEQUENCE [LARGE SCALE GENOMIC DNA]</scope>
</reference>
<dbReference type="Proteomes" id="UP001497480">
    <property type="component" value="Unassembled WGS sequence"/>
</dbReference>
<gene>
    <name evidence="2" type="ORF">LLUT_LOCUS6281</name>
</gene>
<dbReference type="EMBL" id="CAXHTB010000004">
    <property type="protein sequence ID" value="CAL0305221.1"/>
    <property type="molecule type" value="Genomic_DNA"/>
</dbReference>
<keyword evidence="3" id="KW-1185">Reference proteome</keyword>
<evidence type="ECO:0000256" key="1">
    <source>
        <dbReference type="SAM" id="MobiDB-lite"/>
    </source>
</evidence>
<feature type="compositionally biased region" description="Basic and acidic residues" evidence="1">
    <location>
        <begin position="53"/>
        <end position="64"/>
    </location>
</feature>